<feature type="compositionally biased region" description="Basic and acidic residues" evidence="1">
    <location>
        <begin position="333"/>
        <end position="345"/>
    </location>
</feature>
<name>A0A1H7FJD6_9ACTN</name>
<evidence type="ECO:0000313" key="3">
    <source>
        <dbReference type="Proteomes" id="UP000198953"/>
    </source>
</evidence>
<dbReference type="EMBL" id="FOBF01000001">
    <property type="protein sequence ID" value="SEK23425.1"/>
    <property type="molecule type" value="Genomic_DNA"/>
</dbReference>
<reference evidence="2 3" key="1">
    <citation type="submission" date="2016-10" db="EMBL/GenBank/DDBJ databases">
        <authorList>
            <person name="de Groot N.N."/>
        </authorList>
    </citation>
    <scope>NUCLEOTIDE SEQUENCE [LARGE SCALE GENOMIC DNA]</scope>
    <source>
        <strain evidence="2 3">DSM 43357</strain>
    </source>
</reference>
<feature type="region of interest" description="Disordered" evidence="1">
    <location>
        <begin position="243"/>
        <end position="388"/>
    </location>
</feature>
<feature type="compositionally biased region" description="Basic residues" evidence="1">
    <location>
        <begin position="361"/>
        <end position="373"/>
    </location>
</feature>
<accession>A0A1H7FJD6</accession>
<sequence>MGKRRRPRSEPAAPDRAAPPPRTPSPPRSTSPSTPPRSQLRLPRHTRLRPTPRDTSPAQPPRNTAPQPSSAGQPPPVRRHRPAASHPRPGSAARRTAGARAHAPAPQPNPHRSTLGRGQSTDGSTEARPGRGQIHRGRARAWTFPRRPGQGVDVSTEARPGRGQIRRGTDGSTMARPGDGAHPPAPPRDAPLPGDSATPTRSSPGMRLAYVWPASGMRMACVWHASNATGTRHLIGTAACPPLSDGSSTPGPVVTPSRHHAVAGHLRQHDDATSGTSGPRGPGTRDPANHHTEPRTNAPPLSPTPPHDNGAGRLQTPPAHARAITPAGVEQAPEPRHLKPPEPPHRTLRQRPATRHDAIPRRTHGLRPRHTHARSPQASAEQFGGLDT</sequence>
<dbReference type="AlphaFoldDB" id="A0A1H7FJD6"/>
<dbReference type="Proteomes" id="UP000198953">
    <property type="component" value="Unassembled WGS sequence"/>
</dbReference>
<evidence type="ECO:0000313" key="2">
    <source>
        <dbReference type="EMBL" id="SEK23425.1"/>
    </source>
</evidence>
<feature type="compositionally biased region" description="Polar residues" evidence="1">
    <location>
        <begin position="110"/>
        <end position="124"/>
    </location>
</feature>
<feature type="compositionally biased region" description="Low complexity" evidence="1">
    <location>
        <begin position="273"/>
        <end position="285"/>
    </location>
</feature>
<feature type="region of interest" description="Disordered" evidence="1">
    <location>
        <begin position="1"/>
        <end position="205"/>
    </location>
</feature>
<proteinExistence type="predicted"/>
<feature type="compositionally biased region" description="Low complexity" evidence="1">
    <location>
        <begin position="84"/>
        <end position="104"/>
    </location>
</feature>
<protein>
    <submittedName>
        <fullName evidence="2">Uncharacterized protein</fullName>
    </submittedName>
</protein>
<organism evidence="2 3">
    <name type="scientific">Nonomuraea pusilla</name>
    <dbReference type="NCBI Taxonomy" id="46177"/>
    <lineage>
        <taxon>Bacteria</taxon>
        <taxon>Bacillati</taxon>
        <taxon>Actinomycetota</taxon>
        <taxon>Actinomycetes</taxon>
        <taxon>Streptosporangiales</taxon>
        <taxon>Streptosporangiaceae</taxon>
        <taxon>Nonomuraea</taxon>
    </lineage>
</organism>
<keyword evidence="3" id="KW-1185">Reference proteome</keyword>
<gene>
    <name evidence="2" type="ORF">SAMN05660976_00040</name>
</gene>
<evidence type="ECO:0000256" key="1">
    <source>
        <dbReference type="SAM" id="MobiDB-lite"/>
    </source>
</evidence>
<feature type="compositionally biased region" description="Pro residues" evidence="1">
    <location>
        <begin position="17"/>
        <end position="35"/>
    </location>
</feature>